<dbReference type="CDD" id="cd00059">
    <property type="entry name" value="FH_FOX"/>
    <property type="match status" value="1"/>
</dbReference>
<dbReference type="Pfam" id="PF00250">
    <property type="entry name" value="Forkhead"/>
    <property type="match status" value="1"/>
</dbReference>
<dbReference type="SUPFAM" id="SSF46785">
    <property type="entry name" value="Winged helix' DNA-binding domain"/>
    <property type="match status" value="1"/>
</dbReference>
<feature type="region of interest" description="Disordered" evidence="3">
    <location>
        <begin position="63"/>
        <end position="84"/>
    </location>
</feature>
<evidence type="ECO:0000313" key="6">
    <source>
        <dbReference type="Proteomes" id="UP000278143"/>
    </source>
</evidence>
<proteinExistence type="predicted"/>
<dbReference type="PANTHER" id="PTHR11829:SF343">
    <property type="entry name" value="FORK-HEAD DOMAIN-CONTAINING PROTEIN"/>
    <property type="match status" value="1"/>
</dbReference>
<keyword evidence="2" id="KW-0539">Nucleus</keyword>
<reference evidence="6" key="1">
    <citation type="journal article" date="2018" name="Nat. Microbiol.">
        <title>Leveraging single-cell genomics to expand the fungal tree of life.</title>
        <authorList>
            <person name="Ahrendt S.R."/>
            <person name="Quandt C.A."/>
            <person name="Ciobanu D."/>
            <person name="Clum A."/>
            <person name="Salamov A."/>
            <person name="Andreopoulos B."/>
            <person name="Cheng J.F."/>
            <person name="Woyke T."/>
            <person name="Pelin A."/>
            <person name="Henrissat B."/>
            <person name="Reynolds N.K."/>
            <person name="Benny G.L."/>
            <person name="Smith M.E."/>
            <person name="James T.Y."/>
            <person name="Grigoriev I.V."/>
        </authorList>
    </citation>
    <scope>NUCLEOTIDE SEQUENCE [LARGE SCALE GENOMIC DNA]</scope>
    <source>
        <strain evidence="6">Benny S71-1</strain>
    </source>
</reference>
<dbReference type="GO" id="GO:0005634">
    <property type="term" value="C:nucleus"/>
    <property type="evidence" value="ECO:0007669"/>
    <property type="project" value="UniProtKB-SubCell"/>
</dbReference>
<dbReference type="AlphaFoldDB" id="A0A4V1J1U3"/>
<dbReference type="Gene3D" id="1.10.10.10">
    <property type="entry name" value="Winged helix-like DNA-binding domain superfamily/Winged helix DNA-binding domain"/>
    <property type="match status" value="1"/>
</dbReference>
<dbReference type="OrthoDB" id="5954824at2759"/>
<accession>A0A4V1J1U3</accession>
<gene>
    <name evidence="5" type="ORF">SYNPS1DRAFT_3218</name>
</gene>
<dbReference type="InterPro" id="IPR050211">
    <property type="entry name" value="FOX_domain-containing"/>
</dbReference>
<feature type="non-terminal residue" evidence="5">
    <location>
        <position position="1"/>
    </location>
</feature>
<dbReference type="EMBL" id="KZ989470">
    <property type="protein sequence ID" value="RKP26259.1"/>
    <property type="molecule type" value="Genomic_DNA"/>
</dbReference>
<evidence type="ECO:0000256" key="1">
    <source>
        <dbReference type="ARBA" id="ARBA00023125"/>
    </source>
</evidence>
<evidence type="ECO:0000256" key="3">
    <source>
        <dbReference type="SAM" id="MobiDB-lite"/>
    </source>
</evidence>
<dbReference type="PANTHER" id="PTHR11829">
    <property type="entry name" value="FORKHEAD BOX PROTEIN"/>
    <property type="match status" value="1"/>
</dbReference>
<evidence type="ECO:0000259" key="4">
    <source>
        <dbReference type="PROSITE" id="PS50039"/>
    </source>
</evidence>
<name>A0A4V1J1U3_9FUNG</name>
<sequence length="84" mass="9651">PPFSYASLIAQAILASPSRQLTLRDIYQWLMDRYPSLYRVDDSSWQNTIRHNLSLNKCFCKAPRQPEDANSPSNKGKGGYWCVN</sequence>
<evidence type="ECO:0000313" key="5">
    <source>
        <dbReference type="EMBL" id="RKP26259.1"/>
    </source>
</evidence>
<feature type="domain" description="Fork-head" evidence="4">
    <location>
        <begin position="1"/>
        <end position="84"/>
    </location>
</feature>
<dbReference type="GO" id="GO:0000981">
    <property type="term" value="F:DNA-binding transcription factor activity, RNA polymerase II-specific"/>
    <property type="evidence" value="ECO:0007669"/>
    <property type="project" value="TreeGrafter"/>
</dbReference>
<comment type="subcellular location">
    <subcellularLocation>
        <location evidence="2">Nucleus</location>
    </subcellularLocation>
</comment>
<feature type="non-terminal residue" evidence="5">
    <location>
        <position position="84"/>
    </location>
</feature>
<keyword evidence="1 2" id="KW-0238">DNA-binding</keyword>
<protein>
    <submittedName>
        <fullName evidence="5">Fork head domain-containing protein</fullName>
    </submittedName>
</protein>
<evidence type="ECO:0000256" key="2">
    <source>
        <dbReference type="PROSITE-ProRule" id="PRU00089"/>
    </source>
</evidence>
<dbReference type="PRINTS" id="PR00053">
    <property type="entry name" value="FORKHEAD"/>
</dbReference>
<dbReference type="GO" id="GO:0000978">
    <property type="term" value="F:RNA polymerase II cis-regulatory region sequence-specific DNA binding"/>
    <property type="evidence" value="ECO:0007669"/>
    <property type="project" value="TreeGrafter"/>
</dbReference>
<dbReference type="InterPro" id="IPR001766">
    <property type="entry name" value="Fork_head_dom"/>
</dbReference>
<dbReference type="Proteomes" id="UP000278143">
    <property type="component" value="Unassembled WGS sequence"/>
</dbReference>
<dbReference type="InterPro" id="IPR036390">
    <property type="entry name" value="WH_DNA-bd_sf"/>
</dbReference>
<dbReference type="InterPro" id="IPR036388">
    <property type="entry name" value="WH-like_DNA-bd_sf"/>
</dbReference>
<organism evidence="5 6">
    <name type="scientific">Syncephalis pseudoplumigaleata</name>
    <dbReference type="NCBI Taxonomy" id="1712513"/>
    <lineage>
        <taxon>Eukaryota</taxon>
        <taxon>Fungi</taxon>
        <taxon>Fungi incertae sedis</taxon>
        <taxon>Zoopagomycota</taxon>
        <taxon>Zoopagomycotina</taxon>
        <taxon>Zoopagomycetes</taxon>
        <taxon>Zoopagales</taxon>
        <taxon>Piptocephalidaceae</taxon>
        <taxon>Syncephalis</taxon>
    </lineage>
</organism>
<dbReference type="SMART" id="SM00339">
    <property type="entry name" value="FH"/>
    <property type="match status" value="1"/>
</dbReference>
<dbReference type="PROSITE" id="PS50039">
    <property type="entry name" value="FORK_HEAD_3"/>
    <property type="match status" value="1"/>
</dbReference>
<feature type="DNA-binding region" description="Fork-head" evidence="2">
    <location>
        <begin position="1"/>
        <end position="84"/>
    </location>
</feature>
<keyword evidence="6" id="KW-1185">Reference proteome</keyword>